<accession>A0A5E7A380</accession>
<organism evidence="1 2">
    <name type="scientific">Pseudomonas fluorescens</name>
    <dbReference type="NCBI Taxonomy" id="294"/>
    <lineage>
        <taxon>Bacteria</taxon>
        <taxon>Pseudomonadati</taxon>
        <taxon>Pseudomonadota</taxon>
        <taxon>Gammaproteobacteria</taxon>
        <taxon>Pseudomonadales</taxon>
        <taxon>Pseudomonadaceae</taxon>
        <taxon>Pseudomonas</taxon>
    </lineage>
</organism>
<dbReference type="Gene3D" id="3.40.50.720">
    <property type="entry name" value="NAD(P)-binding Rossmann-like Domain"/>
    <property type="match status" value="1"/>
</dbReference>
<dbReference type="EMBL" id="CABVHW010000001">
    <property type="protein sequence ID" value="VVN70233.1"/>
    <property type="molecule type" value="Genomic_DNA"/>
</dbReference>
<proteinExistence type="predicted"/>
<sequence length="41" mass="4247">MNYLQNKVAIVTGASSGIGAATTRALAAQPTVSISPTRQDW</sequence>
<protein>
    <recommendedName>
        <fullName evidence="3">Oxidoreductase</fullName>
    </recommendedName>
</protein>
<dbReference type="AlphaFoldDB" id="A0A5E7A380"/>
<evidence type="ECO:0000313" key="1">
    <source>
        <dbReference type="EMBL" id="VVN70233.1"/>
    </source>
</evidence>
<reference evidence="1 2" key="1">
    <citation type="submission" date="2019-09" db="EMBL/GenBank/DDBJ databases">
        <authorList>
            <person name="Chandra G."/>
            <person name="Truman W A."/>
        </authorList>
    </citation>
    <scope>NUCLEOTIDE SEQUENCE [LARGE SCALE GENOMIC DNA]</scope>
    <source>
        <strain evidence="1">PS710</strain>
    </source>
</reference>
<gene>
    <name evidence="1" type="ORF">PS710_00374</name>
</gene>
<evidence type="ECO:0008006" key="3">
    <source>
        <dbReference type="Google" id="ProtNLM"/>
    </source>
</evidence>
<evidence type="ECO:0000313" key="2">
    <source>
        <dbReference type="Proteomes" id="UP000381093"/>
    </source>
</evidence>
<dbReference type="InterPro" id="IPR036291">
    <property type="entry name" value="NAD(P)-bd_dom_sf"/>
</dbReference>
<dbReference type="SUPFAM" id="SSF51735">
    <property type="entry name" value="NAD(P)-binding Rossmann-fold domains"/>
    <property type="match status" value="1"/>
</dbReference>
<dbReference type="Proteomes" id="UP000381093">
    <property type="component" value="Unassembled WGS sequence"/>
</dbReference>
<name>A0A5E7A380_PSEFL</name>